<dbReference type="AlphaFoldDB" id="A0A6M3LVQ5"/>
<dbReference type="EMBL" id="MT143427">
    <property type="protein sequence ID" value="QJA96725.1"/>
    <property type="molecule type" value="Genomic_DNA"/>
</dbReference>
<accession>A0A6M3LVQ5</accession>
<gene>
    <name evidence="1" type="ORF">MM415B07548_0010</name>
</gene>
<name>A0A6M3LVQ5_9ZZZZ</name>
<organism evidence="1">
    <name type="scientific">viral metagenome</name>
    <dbReference type="NCBI Taxonomy" id="1070528"/>
    <lineage>
        <taxon>unclassified sequences</taxon>
        <taxon>metagenomes</taxon>
        <taxon>organismal metagenomes</taxon>
    </lineage>
</organism>
<reference evidence="1" key="1">
    <citation type="submission" date="2020-03" db="EMBL/GenBank/DDBJ databases">
        <title>The deep terrestrial virosphere.</title>
        <authorList>
            <person name="Holmfeldt K."/>
            <person name="Nilsson E."/>
            <person name="Simone D."/>
            <person name="Lopez-Fernandez M."/>
            <person name="Wu X."/>
            <person name="de Brujin I."/>
            <person name="Lundin D."/>
            <person name="Andersson A."/>
            <person name="Bertilsson S."/>
            <person name="Dopson M."/>
        </authorList>
    </citation>
    <scope>NUCLEOTIDE SEQUENCE</scope>
    <source>
        <strain evidence="1">MM415B07548</strain>
    </source>
</reference>
<protein>
    <submittedName>
        <fullName evidence="1">Uncharacterized protein</fullName>
    </submittedName>
</protein>
<proteinExistence type="predicted"/>
<sequence length="55" mass="6635">MKKEQIERNLALISRDIDGRRQEINQQIIEFKELRRKRRMLIEDLALIGADEKRG</sequence>
<evidence type="ECO:0000313" key="1">
    <source>
        <dbReference type="EMBL" id="QJA96725.1"/>
    </source>
</evidence>